<dbReference type="EMBL" id="CP003283">
    <property type="protein sequence ID" value="AFL98368.1"/>
    <property type="molecule type" value="Genomic_DNA"/>
</dbReference>
<evidence type="ECO:0000313" key="4">
    <source>
        <dbReference type="Proteomes" id="UP000006051"/>
    </source>
</evidence>
<keyword evidence="2" id="KW-1133">Transmembrane helix</keyword>
<keyword evidence="1" id="KW-0175">Coiled coil</keyword>
<dbReference type="GeneID" id="97258818"/>
<sequence>MMIELLQPYISEIITAIVGAFVAWFFARKKQQMEVQANELDNVDKAVRIYREMIENLGEQLKTAIVELDAAKKTIKELEQKVEALTNELTKYKQLNGKTKV</sequence>
<evidence type="ECO:0000256" key="1">
    <source>
        <dbReference type="SAM" id="Coils"/>
    </source>
</evidence>
<feature type="coiled-coil region" evidence="1">
    <location>
        <begin position="54"/>
        <end position="95"/>
    </location>
</feature>
<dbReference type="AlphaFoldDB" id="I4A334"/>
<dbReference type="KEGG" id="orh:Ornrh_2237"/>
<dbReference type="GeneID" id="71570310"/>
<keyword evidence="2" id="KW-0812">Transmembrane</keyword>
<proteinExistence type="predicted"/>
<protein>
    <recommendedName>
        <fullName evidence="5">Cell wall anchor protein</fullName>
    </recommendedName>
</protein>
<dbReference type="RefSeq" id="WP_014791869.1">
    <property type="nucleotide sequence ID" value="NC_018016.1"/>
</dbReference>
<dbReference type="Proteomes" id="UP000006051">
    <property type="component" value="Chromosome"/>
</dbReference>
<keyword evidence="2" id="KW-0472">Membrane</keyword>
<dbReference type="STRING" id="867902.Ornrh_2237"/>
<name>I4A334_ORNRL</name>
<keyword evidence="4" id="KW-1185">Reference proteome</keyword>
<dbReference type="eggNOG" id="ENOG503379V">
    <property type="taxonomic scope" value="Bacteria"/>
</dbReference>
<evidence type="ECO:0000256" key="2">
    <source>
        <dbReference type="SAM" id="Phobius"/>
    </source>
</evidence>
<dbReference type="HOGENOM" id="CLU_168945_0_0_10"/>
<organism evidence="3 4">
    <name type="scientific">Ornithobacterium rhinotracheale (strain ATCC 51463 / DSM 15997 / CCUG 23171 / CIP 104009 / LMG 9086)</name>
    <dbReference type="NCBI Taxonomy" id="867902"/>
    <lineage>
        <taxon>Bacteria</taxon>
        <taxon>Pseudomonadati</taxon>
        <taxon>Bacteroidota</taxon>
        <taxon>Flavobacteriia</taxon>
        <taxon>Flavobacteriales</taxon>
        <taxon>Weeksellaceae</taxon>
        <taxon>Ornithobacterium</taxon>
    </lineage>
</organism>
<dbReference type="SUPFAM" id="SSF57997">
    <property type="entry name" value="Tropomyosin"/>
    <property type="match status" value="1"/>
</dbReference>
<accession>I4A334</accession>
<dbReference type="PATRIC" id="fig|867902.3.peg.2190"/>
<evidence type="ECO:0008006" key="5">
    <source>
        <dbReference type="Google" id="ProtNLM"/>
    </source>
</evidence>
<feature type="transmembrane region" description="Helical" evidence="2">
    <location>
        <begin position="6"/>
        <end position="27"/>
    </location>
</feature>
<reference evidence="3 4" key="1">
    <citation type="submission" date="2012-06" db="EMBL/GenBank/DDBJ databases">
        <title>The complete genome of Ornithobacterium rhinotracheale DSM 15997.</title>
        <authorList>
            <consortium name="US DOE Joint Genome Institute (JGI-PGF)"/>
            <person name="Lucas S."/>
            <person name="Copeland A."/>
            <person name="Lapidus A."/>
            <person name="Goodwin L."/>
            <person name="Pitluck S."/>
            <person name="Peters L."/>
            <person name="Mikhailova N."/>
            <person name="Teshima H."/>
            <person name="Kyrpides N."/>
            <person name="Mavromatis K."/>
            <person name="Pagani I."/>
            <person name="Ivanova N."/>
            <person name="Ovchinnikova G."/>
            <person name="Zeytun A."/>
            <person name="Detter J.C."/>
            <person name="Han C."/>
            <person name="Land M."/>
            <person name="Hauser L."/>
            <person name="Markowitz V."/>
            <person name="Cheng J.-F."/>
            <person name="Hugenholtz P."/>
            <person name="Woyke T."/>
            <person name="Wu D."/>
            <person name="Lang E."/>
            <person name="Kopitz M."/>
            <person name="Brambilla E."/>
            <person name="Klenk H.-P."/>
            <person name="Eisen J.A."/>
        </authorList>
    </citation>
    <scope>NUCLEOTIDE SEQUENCE [LARGE SCALE GENOMIC DNA]</scope>
    <source>
        <strain evidence="4">ATCC 51463 / DSM 15997 / CCUG 23171 / LMG 9086</strain>
    </source>
</reference>
<gene>
    <name evidence="3" type="ordered locus">Ornrh_2237</name>
</gene>
<evidence type="ECO:0000313" key="3">
    <source>
        <dbReference type="EMBL" id="AFL98368.1"/>
    </source>
</evidence>